<evidence type="ECO:0000256" key="3">
    <source>
        <dbReference type="ARBA" id="ARBA00012461"/>
    </source>
</evidence>
<gene>
    <name evidence="11" type="ORF">BjapCC829_09490</name>
</gene>
<reference evidence="11" key="1">
    <citation type="submission" date="2021-11" db="EMBL/GenBank/DDBJ databases">
        <title>Australian commercial rhizobial inoculants.</title>
        <authorList>
            <person name="Kohlmeier M.G."/>
            <person name="O'Hara G.W."/>
            <person name="Colombi E."/>
            <person name="Ramsay J.P."/>
            <person name="Terpolilli J."/>
        </authorList>
    </citation>
    <scope>NUCLEOTIDE SEQUENCE</scope>
    <source>
        <strain evidence="11">CC829</strain>
    </source>
</reference>
<dbReference type="PANTHER" id="PTHR43532">
    <property type="entry name" value="GLUCOSE-1-PHOSPHATE THYMIDYLYLTRANSFERASE"/>
    <property type="match status" value="1"/>
</dbReference>
<dbReference type="Proteomes" id="UP001430990">
    <property type="component" value="Chromosome"/>
</dbReference>
<sequence length="87" mass="9599">MEDIEGAGNKFLLASIASMASKQLLPVFGKPMIPCLRSILTFADLKRILITTTRQDRSLFRRLLGDGSGIGTSSMPIRTVRADWRSC</sequence>
<evidence type="ECO:0000256" key="7">
    <source>
        <dbReference type="ARBA" id="ARBA00022842"/>
    </source>
</evidence>
<comment type="similarity">
    <text evidence="2">Belongs to the glucose-1-phosphate thymidylyltransferase family.</text>
</comment>
<dbReference type="Pfam" id="PF00483">
    <property type="entry name" value="NTP_transferase"/>
    <property type="match status" value="1"/>
</dbReference>
<dbReference type="RefSeq" id="WP_231144299.1">
    <property type="nucleotide sequence ID" value="NZ_CP088100.1"/>
</dbReference>
<proteinExistence type="inferred from homology"/>
<organism evidence="11 12">
    <name type="scientific">Bradyrhizobium barranii</name>
    <dbReference type="NCBI Taxonomy" id="2992140"/>
    <lineage>
        <taxon>Bacteria</taxon>
        <taxon>Pseudomonadati</taxon>
        <taxon>Pseudomonadota</taxon>
        <taxon>Alphaproteobacteria</taxon>
        <taxon>Hyphomicrobiales</taxon>
        <taxon>Nitrobacteraceae</taxon>
        <taxon>Bradyrhizobium</taxon>
    </lineage>
</organism>
<evidence type="ECO:0000256" key="1">
    <source>
        <dbReference type="ARBA" id="ARBA00001946"/>
    </source>
</evidence>
<dbReference type="EMBL" id="CP088100">
    <property type="protein sequence ID" value="UFW88704.1"/>
    <property type="molecule type" value="Genomic_DNA"/>
</dbReference>
<comment type="cofactor">
    <cofactor evidence="1">
        <name>Mg(2+)</name>
        <dbReference type="ChEBI" id="CHEBI:18420"/>
    </cofactor>
</comment>
<keyword evidence="6" id="KW-0479">Metal-binding</keyword>
<feature type="domain" description="Nucleotidyl transferase" evidence="10">
    <location>
        <begin position="13"/>
        <end position="71"/>
    </location>
</feature>
<evidence type="ECO:0000256" key="6">
    <source>
        <dbReference type="ARBA" id="ARBA00022723"/>
    </source>
</evidence>
<dbReference type="InterPro" id="IPR029044">
    <property type="entry name" value="Nucleotide-diphossugar_trans"/>
</dbReference>
<evidence type="ECO:0000256" key="2">
    <source>
        <dbReference type="ARBA" id="ARBA00010480"/>
    </source>
</evidence>
<dbReference type="Gene3D" id="3.90.550.10">
    <property type="entry name" value="Spore Coat Polysaccharide Biosynthesis Protein SpsA, Chain A"/>
    <property type="match status" value="1"/>
</dbReference>
<evidence type="ECO:0000259" key="10">
    <source>
        <dbReference type="Pfam" id="PF00483"/>
    </source>
</evidence>
<comment type="function">
    <text evidence="8">Catalyzes the formation of dTDP-glucose, from dTTP and glucose 1-phosphate, as well as its pyrophosphorolysis.</text>
</comment>
<dbReference type="SUPFAM" id="SSF53448">
    <property type="entry name" value="Nucleotide-diphospho-sugar transferases"/>
    <property type="match status" value="1"/>
</dbReference>
<keyword evidence="4" id="KW-0808">Transferase</keyword>
<name>A0ABY3QT66_9BRAD</name>
<dbReference type="InterPro" id="IPR005907">
    <property type="entry name" value="G1P_thy_trans_s"/>
</dbReference>
<dbReference type="EC" id="2.7.7.24" evidence="3"/>
<evidence type="ECO:0000313" key="12">
    <source>
        <dbReference type="Proteomes" id="UP001430990"/>
    </source>
</evidence>
<keyword evidence="12" id="KW-1185">Reference proteome</keyword>
<protein>
    <recommendedName>
        <fullName evidence="3">glucose-1-phosphate thymidylyltransferase</fullName>
        <ecNumber evidence="3">2.7.7.24</ecNumber>
    </recommendedName>
</protein>
<evidence type="ECO:0000256" key="8">
    <source>
        <dbReference type="ARBA" id="ARBA00037065"/>
    </source>
</evidence>
<dbReference type="InterPro" id="IPR005835">
    <property type="entry name" value="NTP_transferase_dom"/>
</dbReference>
<evidence type="ECO:0000256" key="4">
    <source>
        <dbReference type="ARBA" id="ARBA00022679"/>
    </source>
</evidence>
<keyword evidence="5" id="KW-0548">Nucleotidyltransferase</keyword>
<evidence type="ECO:0000313" key="11">
    <source>
        <dbReference type="EMBL" id="UFW88704.1"/>
    </source>
</evidence>
<accession>A0ABY3QT66</accession>
<dbReference type="PANTHER" id="PTHR43532:SF4">
    <property type="entry name" value="GLUCOSE-1-PHOSPHATE THYMIDYLYLTRANSFERASE 2"/>
    <property type="match status" value="1"/>
</dbReference>
<keyword evidence="7" id="KW-0460">Magnesium</keyword>
<evidence type="ECO:0000256" key="5">
    <source>
        <dbReference type="ARBA" id="ARBA00022695"/>
    </source>
</evidence>
<comment type="catalytic activity">
    <reaction evidence="9">
        <text>dTTP + alpha-D-glucose 1-phosphate + H(+) = dTDP-alpha-D-glucose + diphosphate</text>
        <dbReference type="Rhea" id="RHEA:15225"/>
        <dbReference type="ChEBI" id="CHEBI:15378"/>
        <dbReference type="ChEBI" id="CHEBI:33019"/>
        <dbReference type="ChEBI" id="CHEBI:37568"/>
        <dbReference type="ChEBI" id="CHEBI:57477"/>
        <dbReference type="ChEBI" id="CHEBI:58601"/>
        <dbReference type="EC" id="2.7.7.24"/>
    </reaction>
</comment>
<evidence type="ECO:0000256" key="9">
    <source>
        <dbReference type="ARBA" id="ARBA00049336"/>
    </source>
</evidence>